<sequence>MTDILIRDQLRLSVEAASGGKQTVLYTAKGQPSYMTIVERFESSEFGSSVGMGSVHPAFIVNDQIIDQFFVGTYKGSVQNGELVSQPYTDPQLGGNQPIQQLMNLARACGRGFHLMTNLEWVATAYRGLIDGGKNLGNTDAGGKGQKGGKGQLVAGQTEFTYTGSGGAAWTHNGSPVGIHDMVGNAYEFVTGLRVVGGEIQVSINNNNALYVGELYDDMSQWAAIHATEGYLITPQWTGSIQTGDYVATTPQSIRVSDNPAIVQNYTIGHQNWERFVEANFTNNGANKVSPQGLAILRNHGVYPIDSFTPKSAFVSPSLNTFAYADSLQENIPVRGGVGTNGNAAGLFNCGINQNRASASNIYTGRPCYVKPF</sequence>
<dbReference type="RefSeq" id="WP_262578943.1">
    <property type="nucleotide sequence ID" value="NZ_JAHPRE010000031.1"/>
</dbReference>
<dbReference type="AlphaFoldDB" id="A0AAW5R8L3"/>
<evidence type="ECO:0000313" key="1">
    <source>
        <dbReference type="EMBL" id="MCU4397063.1"/>
    </source>
</evidence>
<comment type="caution">
    <text evidence="1">The sequence shown here is derived from an EMBL/GenBank/DDBJ whole genome shotgun (WGS) entry which is preliminary data.</text>
</comment>
<evidence type="ECO:0008006" key="3">
    <source>
        <dbReference type="Google" id="ProtNLM"/>
    </source>
</evidence>
<organism evidence="1 2">
    <name type="scientific">Acinetobacter junii</name>
    <dbReference type="NCBI Taxonomy" id="40215"/>
    <lineage>
        <taxon>Bacteria</taxon>
        <taxon>Pseudomonadati</taxon>
        <taxon>Pseudomonadota</taxon>
        <taxon>Gammaproteobacteria</taxon>
        <taxon>Moraxellales</taxon>
        <taxon>Moraxellaceae</taxon>
        <taxon>Acinetobacter</taxon>
    </lineage>
</organism>
<gene>
    <name evidence="1" type="ORF">KTH64_08855</name>
</gene>
<accession>A0AAW5R8L3</accession>
<dbReference type="InterPro" id="IPR016187">
    <property type="entry name" value="CTDL_fold"/>
</dbReference>
<protein>
    <recommendedName>
        <fullName evidence="3">Sulfatase-modifying factor enzyme domain-containing protein</fullName>
    </recommendedName>
</protein>
<dbReference type="SUPFAM" id="SSF56436">
    <property type="entry name" value="C-type lectin-like"/>
    <property type="match status" value="1"/>
</dbReference>
<reference evidence="1" key="1">
    <citation type="submission" date="2021-06" db="EMBL/GenBank/DDBJ databases">
        <title>Propagation of a rapidly emergent carbapenem-resistant Acinetobacter baumannii lineage by various extra-hospital transmission networks.</title>
        <authorList>
            <person name="Calix J."/>
        </authorList>
    </citation>
    <scope>NUCLEOTIDE SEQUENCE</scope>
    <source>
        <strain evidence="1">WU_MDCI_Aw63</strain>
    </source>
</reference>
<name>A0AAW5R8L3_ACIJU</name>
<dbReference type="Gene3D" id="3.90.1580.10">
    <property type="entry name" value="paralog of FGE (formylglycine-generating enzyme)"/>
    <property type="match status" value="1"/>
</dbReference>
<dbReference type="Proteomes" id="UP001208534">
    <property type="component" value="Unassembled WGS sequence"/>
</dbReference>
<evidence type="ECO:0000313" key="2">
    <source>
        <dbReference type="Proteomes" id="UP001208534"/>
    </source>
</evidence>
<dbReference type="EMBL" id="JAHPRE010000031">
    <property type="protein sequence ID" value="MCU4397063.1"/>
    <property type="molecule type" value="Genomic_DNA"/>
</dbReference>
<dbReference type="InterPro" id="IPR042095">
    <property type="entry name" value="SUMF_sf"/>
</dbReference>
<proteinExistence type="predicted"/>